<reference evidence="1" key="1">
    <citation type="submission" date="2023-10" db="EMBL/GenBank/DDBJ databases">
        <title>Genome assemblies of two species of porcelain crab, Petrolisthes cinctipes and Petrolisthes manimaculis (Anomura: Porcellanidae).</title>
        <authorList>
            <person name="Angst P."/>
        </authorList>
    </citation>
    <scope>NUCLEOTIDE SEQUENCE</scope>
    <source>
        <strain evidence="1">PB745_01</strain>
        <tissue evidence="1">Gill</tissue>
    </source>
</reference>
<gene>
    <name evidence="1" type="ORF">Pcinc_029030</name>
</gene>
<evidence type="ECO:0000313" key="2">
    <source>
        <dbReference type="Proteomes" id="UP001286313"/>
    </source>
</evidence>
<proteinExistence type="predicted"/>
<dbReference type="EMBL" id="JAWQEG010003609">
    <property type="protein sequence ID" value="KAK3865356.1"/>
    <property type="molecule type" value="Genomic_DNA"/>
</dbReference>
<sequence length="149" mass="16889">MVVSRSPAASQAVEGKLKFGSITRPLQDHVKILGVTFDVVLRFDKHIHHIAHQASLRVSALRRVAGFLDKRGLMTLYKAQVRPHLEYGALMWMSSATTHLLWWSSTRLRVSRMWNVFTAAAPSVQDMSTQQVKVAAHRWRGSFPTPMIQ</sequence>
<organism evidence="1 2">
    <name type="scientific">Petrolisthes cinctipes</name>
    <name type="common">Flat porcelain crab</name>
    <dbReference type="NCBI Taxonomy" id="88211"/>
    <lineage>
        <taxon>Eukaryota</taxon>
        <taxon>Metazoa</taxon>
        <taxon>Ecdysozoa</taxon>
        <taxon>Arthropoda</taxon>
        <taxon>Crustacea</taxon>
        <taxon>Multicrustacea</taxon>
        <taxon>Malacostraca</taxon>
        <taxon>Eumalacostraca</taxon>
        <taxon>Eucarida</taxon>
        <taxon>Decapoda</taxon>
        <taxon>Pleocyemata</taxon>
        <taxon>Anomura</taxon>
        <taxon>Galatheoidea</taxon>
        <taxon>Porcellanidae</taxon>
        <taxon>Petrolisthes</taxon>
    </lineage>
</organism>
<dbReference type="Proteomes" id="UP001286313">
    <property type="component" value="Unassembled WGS sequence"/>
</dbReference>
<comment type="caution">
    <text evidence="1">The sequence shown here is derived from an EMBL/GenBank/DDBJ whole genome shotgun (WGS) entry which is preliminary data.</text>
</comment>
<protein>
    <submittedName>
        <fullName evidence="1">Uncharacterized protein</fullName>
    </submittedName>
</protein>
<name>A0AAE1K4J7_PETCI</name>
<keyword evidence="2" id="KW-1185">Reference proteome</keyword>
<accession>A0AAE1K4J7</accession>
<evidence type="ECO:0000313" key="1">
    <source>
        <dbReference type="EMBL" id="KAK3865356.1"/>
    </source>
</evidence>
<dbReference type="AlphaFoldDB" id="A0AAE1K4J7"/>